<protein>
    <submittedName>
        <fullName evidence="2">DUF4263 domain-containing protein</fullName>
    </submittedName>
</protein>
<evidence type="ECO:0000313" key="2">
    <source>
        <dbReference type="EMBL" id="AXG74536.1"/>
    </source>
</evidence>
<organism evidence="2 3">
    <name type="scientific">Flavobacterium arcticum</name>
    <dbReference type="NCBI Taxonomy" id="1784713"/>
    <lineage>
        <taxon>Bacteria</taxon>
        <taxon>Pseudomonadati</taxon>
        <taxon>Bacteroidota</taxon>
        <taxon>Flavobacteriia</taxon>
        <taxon>Flavobacteriales</taxon>
        <taxon>Flavobacteriaceae</taxon>
        <taxon>Flavobacterium</taxon>
    </lineage>
</organism>
<evidence type="ECO:0000313" key="3">
    <source>
        <dbReference type="Proteomes" id="UP000253951"/>
    </source>
</evidence>
<feature type="domain" description="Shedu protein SduA C-terminal" evidence="1">
    <location>
        <begin position="191"/>
        <end position="364"/>
    </location>
</feature>
<accession>A0A345HD76</accession>
<dbReference type="Pfam" id="PF14082">
    <property type="entry name" value="SduA_C"/>
    <property type="match status" value="1"/>
</dbReference>
<dbReference type="KEGG" id="fat:DVK85_09930"/>
<reference evidence="2 3" key="1">
    <citation type="submission" date="2018-07" db="EMBL/GenBank/DDBJ databases">
        <title>Complete genome sequence of Flavobacterium arcticum type strain SM1502T.</title>
        <authorList>
            <person name="Li Y."/>
            <person name="Li D.-D."/>
        </authorList>
    </citation>
    <scope>NUCLEOTIDE SEQUENCE [LARGE SCALE GENOMIC DNA]</scope>
    <source>
        <strain evidence="2 3">SM1502</strain>
    </source>
</reference>
<proteinExistence type="predicted"/>
<dbReference type="AlphaFoldDB" id="A0A345HD76"/>
<sequence>MEAESNKVEDDVINNSKIEHLYNHDFGGGRFFQVVFSDNNETHIKLASKTLMKITYLKESDDIEGIEIVKAISGNEKERIKFSKFNLQQLTCFLDFIKNIDLKSISDRRITLADDSLNNIDSKTKKQITTLLSGTEGLDVIKDSLDSGLITSQDLVNTGYRKQQLKIFEKLLNNKEYIVIYKTEFCNPKTKDETAWQHFFNKNQWIFGYGLDYRFQGILQKEFHASGTTASGSNGVIGDFLTGDNNFTSFVELKLPTTQLFGKDKNRANVWKLSNDLLEAFSQILEQKASGQLKIETSKELNNDKSTPITQRAYDSKTILIIGNWSEINKSPEPEGIKSIKKKTFELFRRDSRNIEILTYDELYDRAKFIVENKNNE</sequence>
<evidence type="ECO:0000259" key="1">
    <source>
        <dbReference type="Pfam" id="PF14082"/>
    </source>
</evidence>
<dbReference type="RefSeq" id="WP_114678294.1">
    <property type="nucleotide sequence ID" value="NZ_CP031188.1"/>
</dbReference>
<name>A0A345HD76_9FLAO</name>
<gene>
    <name evidence="2" type="ORF">DVK85_09930</name>
</gene>
<dbReference type="OrthoDB" id="784881at2"/>
<dbReference type="InterPro" id="IPR025359">
    <property type="entry name" value="SduA_C"/>
</dbReference>
<keyword evidence="3" id="KW-1185">Reference proteome</keyword>
<dbReference type="EMBL" id="CP031188">
    <property type="protein sequence ID" value="AXG74536.1"/>
    <property type="molecule type" value="Genomic_DNA"/>
</dbReference>
<dbReference type="Proteomes" id="UP000253951">
    <property type="component" value="Chromosome"/>
</dbReference>